<evidence type="ECO:0000256" key="5">
    <source>
        <dbReference type="SAM" id="MobiDB-lite"/>
    </source>
</evidence>
<evidence type="ECO:0000256" key="2">
    <source>
        <dbReference type="ARBA" id="ARBA00022729"/>
    </source>
</evidence>
<evidence type="ECO:0000256" key="3">
    <source>
        <dbReference type="ARBA" id="ARBA00022764"/>
    </source>
</evidence>
<feature type="domain" description="Heparinase II/III-like C-terminal" evidence="6">
    <location>
        <begin position="392"/>
        <end position="579"/>
    </location>
</feature>
<proteinExistence type="predicted"/>
<keyword evidence="3" id="KW-0574">Periplasm</keyword>
<dbReference type="OrthoDB" id="9763014at2"/>
<comment type="subcellular location">
    <subcellularLocation>
        <location evidence="1">Periplasm</location>
    </subcellularLocation>
</comment>
<dbReference type="InterPro" id="IPR008929">
    <property type="entry name" value="Chondroitin_lyas"/>
</dbReference>
<evidence type="ECO:0000313" key="7">
    <source>
        <dbReference type="EMBL" id="SFK52388.1"/>
    </source>
</evidence>
<dbReference type="PANTHER" id="PTHR39210">
    <property type="entry name" value="HEPARIN-SULFATE LYASE"/>
    <property type="match status" value="1"/>
</dbReference>
<dbReference type="Pfam" id="PF07940">
    <property type="entry name" value="Hepar_II_III_C"/>
    <property type="match status" value="1"/>
</dbReference>
<dbReference type="GO" id="GO:0016829">
    <property type="term" value="F:lyase activity"/>
    <property type="evidence" value="ECO:0007669"/>
    <property type="project" value="UniProtKB-KW"/>
</dbReference>
<keyword evidence="2" id="KW-0732">Signal</keyword>
<name>A0A1I4A7P8_9PROT</name>
<dbReference type="InterPro" id="IPR012480">
    <property type="entry name" value="Hepar_II_III_C"/>
</dbReference>
<evidence type="ECO:0000259" key="6">
    <source>
        <dbReference type="Pfam" id="PF07940"/>
    </source>
</evidence>
<dbReference type="Gene3D" id="2.70.98.70">
    <property type="match status" value="1"/>
</dbReference>
<dbReference type="STRING" id="1123062.SAMN02745775_103207"/>
<dbReference type="Proteomes" id="UP000199473">
    <property type="component" value="Unassembled WGS sequence"/>
</dbReference>
<evidence type="ECO:0000256" key="4">
    <source>
        <dbReference type="ARBA" id="ARBA00023239"/>
    </source>
</evidence>
<evidence type="ECO:0000313" key="8">
    <source>
        <dbReference type="Proteomes" id="UP000199473"/>
    </source>
</evidence>
<dbReference type="AlphaFoldDB" id="A0A1I4A7P8"/>
<dbReference type="SUPFAM" id="SSF48230">
    <property type="entry name" value="Chondroitin AC/alginate lyase"/>
    <property type="match status" value="1"/>
</dbReference>
<keyword evidence="8" id="KW-1185">Reference proteome</keyword>
<reference evidence="7 8" key="1">
    <citation type="submission" date="2016-10" db="EMBL/GenBank/DDBJ databases">
        <authorList>
            <person name="de Groot N.N."/>
        </authorList>
    </citation>
    <scope>NUCLEOTIDE SEQUENCE [LARGE SCALE GENOMIC DNA]</scope>
    <source>
        <strain evidence="7 8">DSM 19981</strain>
    </source>
</reference>
<dbReference type="PANTHER" id="PTHR39210:SF1">
    <property type="entry name" value="HEPARIN-SULFATE LYASE"/>
    <property type="match status" value="1"/>
</dbReference>
<gene>
    <name evidence="7" type="ORF">SAMN02745775_103207</name>
</gene>
<sequence length="612" mass="63609">MPNQAPSHPVLDARVASPASPAPDRRVRALLRLDAAWRLGPRPVGLFLWHRAAMALGVPAARLRNPAAIAGTILPRTAPPAPALPAGAAGRLLRAAATLPETPDWHGPFDAAAPAIGMDLFRPGDVRPVWERHRFADALLLGQAARIDPGGGHLARAEALLRGWAAANPAFRGPAWACGQEAALRALMLSLILALLDADRDPPAGARALLGLLARRIAATPAYAAAQDNNHAISEPAGAFACALLLGDGRGAARSARRLSAAMARLVAPDGGFAQVSAGYARLALDTLSVAEWLRRRHGAPAFPAPLAARAAALATWLHRVVAEDGTGPALGVEDGSALADLGLHGPADARGSVERAARLFADASAGADPDAGCAWLGLPCPAARLDRPARWAAAGSMGWDMGGATALLRTGPLRFRPAQSDLLHLILRDGSATVLRDGGTGSYNPPSPGWWDAIAGAAAHNAPVFDGEDPLPRAGRFLLARWPRLGPLPDGAWRRDSRGNRHERRIRAGARCWMAEDRLAGPFRGVALHWRLAPGPWRLAADGVSGPAAILRITADAPLSLRLAEGWESPAYGTLSPVPVLVVTAAAPVSRIVTAVTLPPTGPEEGAPDAA</sequence>
<evidence type="ECO:0000256" key="1">
    <source>
        <dbReference type="ARBA" id="ARBA00004418"/>
    </source>
</evidence>
<organism evidence="7 8">
    <name type="scientific">Falsiroseomonas stagni DSM 19981</name>
    <dbReference type="NCBI Taxonomy" id="1123062"/>
    <lineage>
        <taxon>Bacteria</taxon>
        <taxon>Pseudomonadati</taxon>
        <taxon>Pseudomonadota</taxon>
        <taxon>Alphaproteobacteria</taxon>
        <taxon>Acetobacterales</taxon>
        <taxon>Roseomonadaceae</taxon>
        <taxon>Falsiroseomonas</taxon>
    </lineage>
</organism>
<accession>A0A1I4A7P8</accession>
<feature type="region of interest" description="Disordered" evidence="5">
    <location>
        <begin position="1"/>
        <end position="20"/>
    </location>
</feature>
<dbReference type="EMBL" id="FOSQ01000003">
    <property type="protein sequence ID" value="SFK52388.1"/>
    <property type="molecule type" value="Genomic_DNA"/>
</dbReference>
<keyword evidence="4" id="KW-0456">Lyase</keyword>
<dbReference type="GO" id="GO:0042597">
    <property type="term" value="C:periplasmic space"/>
    <property type="evidence" value="ECO:0007669"/>
    <property type="project" value="UniProtKB-SubCell"/>
</dbReference>
<protein>
    <submittedName>
        <fullName evidence="7">Heparinase II/III-like protein</fullName>
    </submittedName>
</protein>
<dbReference type="Gene3D" id="1.50.10.100">
    <property type="entry name" value="Chondroitin AC/alginate lyase"/>
    <property type="match status" value="1"/>
</dbReference>